<feature type="region of interest" description="Disordered" evidence="1">
    <location>
        <begin position="291"/>
        <end position="467"/>
    </location>
</feature>
<feature type="compositionally biased region" description="Polar residues" evidence="1">
    <location>
        <begin position="588"/>
        <end position="615"/>
    </location>
</feature>
<sequence length="615" mass="64292">MAEGLARSSGTSEDILQRVLGQEFLLKCLRKAKFSPDLLQDTADACEINDLNALVLGSGLLSVSEASEKLFLMQDEASTVVAVCRKECLRAGVNFGDGSQLTAEELAENDEEEPAAPAPPPPAVTPTPTPPAPPAPLQSLAPAPARGIQATHIPPPPNHSQQFRPSPSLHEKKPQTLASKAASVPLPPSVTASAVVTLQPFASAPAAASSMLPKPAAPEVSTSKETGTASRHSSSTIPAADLGPRRSMTTTSSVEQHDPNFLIKPPVMGSALGSLPMGSSVLVTPVASRSHIPKPMSVTPATPATGGSTPRERTAAKPVIRASPATLATPPTSSGGASEPGSRPTPSMNGRHTPAASSSAAKPPRPSSAPLSARAASTTVPLGKDRPMSAAVITPVQPTRLPSYAKPTASHKARVTKEDTDVPSTSSPPAVTFASTNKPLRRIQYMGPRPSTSPDEKKEPKKPIFDNIRSNLLRPTVAFLAWSSGKSKFAKDADLRSSQSLQSESIGQPIRGRVPNSAPPKGVIRELSATTASALSPSVTQSNSIIMTTPEPFRLASAERHLKAQEELAKKKEKARLESHIPKFRASPTPNSVERTIQSGKSELKRTTASAQTDE</sequence>
<dbReference type="EMBL" id="BSDZ01000004">
    <property type="protein sequence ID" value="GLI59925.1"/>
    <property type="molecule type" value="Genomic_DNA"/>
</dbReference>
<feature type="compositionally biased region" description="Polar residues" evidence="1">
    <location>
        <begin position="496"/>
        <end position="506"/>
    </location>
</feature>
<feature type="compositionally biased region" description="Low complexity" evidence="1">
    <location>
        <begin position="299"/>
        <end position="309"/>
    </location>
</feature>
<keyword evidence="3" id="KW-1185">Reference proteome</keyword>
<accession>A0ABQ5RQT1</accession>
<feature type="compositionally biased region" description="Basic and acidic residues" evidence="1">
    <location>
        <begin position="454"/>
        <end position="464"/>
    </location>
</feature>
<feature type="compositionally biased region" description="Pro residues" evidence="1">
    <location>
        <begin position="116"/>
        <end position="136"/>
    </location>
</feature>
<evidence type="ECO:0000313" key="2">
    <source>
        <dbReference type="EMBL" id="GLI59925.1"/>
    </source>
</evidence>
<feature type="compositionally biased region" description="Polar residues" evidence="1">
    <location>
        <begin position="422"/>
        <end position="438"/>
    </location>
</feature>
<feature type="compositionally biased region" description="Acidic residues" evidence="1">
    <location>
        <begin position="105"/>
        <end position="114"/>
    </location>
</feature>
<feature type="compositionally biased region" description="Polar residues" evidence="1">
    <location>
        <begin position="220"/>
        <end position="237"/>
    </location>
</feature>
<reference evidence="2 3" key="1">
    <citation type="journal article" date="2023" name="IScience">
        <title>Expanded male sex-determining region conserved during the evolution of homothallism in the green alga Volvox.</title>
        <authorList>
            <person name="Yamamoto K."/>
            <person name="Matsuzaki R."/>
            <person name="Mahakham W."/>
            <person name="Heman W."/>
            <person name="Sekimoto H."/>
            <person name="Kawachi M."/>
            <person name="Minakuchi Y."/>
            <person name="Toyoda A."/>
            <person name="Nozaki H."/>
        </authorList>
    </citation>
    <scope>NUCLEOTIDE SEQUENCE [LARGE SCALE GENOMIC DNA]</scope>
    <source>
        <strain evidence="2 3">NIES-4468</strain>
    </source>
</reference>
<feature type="region of interest" description="Disordered" evidence="1">
    <location>
        <begin position="566"/>
        <end position="615"/>
    </location>
</feature>
<evidence type="ECO:0000256" key="1">
    <source>
        <dbReference type="SAM" id="MobiDB-lite"/>
    </source>
</evidence>
<evidence type="ECO:0000313" key="3">
    <source>
        <dbReference type="Proteomes" id="UP001165090"/>
    </source>
</evidence>
<protein>
    <submittedName>
        <fullName evidence="2">Uncharacterized protein</fullName>
    </submittedName>
</protein>
<feature type="compositionally biased region" description="Low complexity" evidence="1">
    <location>
        <begin position="354"/>
        <end position="377"/>
    </location>
</feature>
<organism evidence="2 3">
    <name type="scientific">Volvox africanus</name>
    <dbReference type="NCBI Taxonomy" id="51714"/>
    <lineage>
        <taxon>Eukaryota</taxon>
        <taxon>Viridiplantae</taxon>
        <taxon>Chlorophyta</taxon>
        <taxon>core chlorophytes</taxon>
        <taxon>Chlorophyceae</taxon>
        <taxon>CS clade</taxon>
        <taxon>Chlamydomonadales</taxon>
        <taxon>Volvocaceae</taxon>
        <taxon>Volvox</taxon>
    </lineage>
</organism>
<gene>
    <name evidence="2" type="ORF">VaNZ11_001972</name>
</gene>
<name>A0ABQ5RQT1_9CHLO</name>
<proteinExistence type="predicted"/>
<feature type="region of interest" description="Disordered" evidence="1">
    <location>
        <begin position="491"/>
        <end position="520"/>
    </location>
</feature>
<feature type="compositionally biased region" description="Basic and acidic residues" evidence="1">
    <location>
        <begin position="566"/>
        <end position="581"/>
    </location>
</feature>
<feature type="region of interest" description="Disordered" evidence="1">
    <location>
        <begin position="207"/>
        <end position="261"/>
    </location>
</feature>
<dbReference type="Proteomes" id="UP001165090">
    <property type="component" value="Unassembled WGS sequence"/>
</dbReference>
<feature type="compositionally biased region" description="Low complexity" evidence="1">
    <location>
        <begin position="207"/>
        <end position="218"/>
    </location>
</feature>
<feature type="region of interest" description="Disordered" evidence="1">
    <location>
        <begin position="104"/>
        <end position="183"/>
    </location>
</feature>
<comment type="caution">
    <text evidence="2">The sequence shown here is derived from an EMBL/GenBank/DDBJ whole genome shotgun (WGS) entry which is preliminary data.</text>
</comment>